<accession>D2V839</accession>
<evidence type="ECO:0000313" key="3">
    <source>
        <dbReference type="EMBL" id="EFC47112.1"/>
    </source>
</evidence>
<dbReference type="OMA" id="ASVCGCR"/>
<dbReference type="GeneID" id="8850403"/>
<keyword evidence="1" id="KW-0472">Membrane</keyword>
<dbReference type="KEGG" id="ngr:NAEGRDRAFT_65019"/>
<evidence type="ECO:0000256" key="1">
    <source>
        <dbReference type="SAM" id="Phobius"/>
    </source>
</evidence>
<keyword evidence="1" id="KW-1133">Transmembrane helix</keyword>
<feature type="signal peptide" evidence="2">
    <location>
        <begin position="1"/>
        <end position="27"/>
    </location>
</feature>
<reference evidence="3 4" key="1">
    <citation type="journal article" date="2010" name="Cell">
        <title>The genome of Naegleria gruberi illuminates early eukaryotic versatility.</title>
        <authorList>
            <person name="Fritz-Laylin L.K."/>
            <person name="Prochnik S.E."/>
            <person name="Ginger M.L."/>
            <person name="Dacks J.B."/>
            <person name="Carpenter M.L."/>
            <person name="Field M.C."/>
            <person name="Kuo A."/>
            <person name="Paredez A."/>
            <person name="Chapman J."/>
            <person name="Pham J."/>
            <person name="Shu S."/>
            <person name="Neupane R."/>
            <person name="Cipriano M."/>
            <person name="Mancuso J."/>
            <person name="Tu H."/>
            <person name="Salamov A."/>
            <person name="Lindquist E."/>
            <person name="Shapiro H."/>
            <person name="Lucas S."/>
            <person name="Grigoriev I.V."/>
            <person name="Cande W.Z."/>
            <person name="Fulton C."/>
            <person name="Rokhsar D.S."/>
            <person name="Dawson S.C."/>
        </authorList>
    </citation>
    <scope>NUCLEOTIDE SEQUENCE [LARGE SCALE GENOMIC DNA]</scope>
    <source>
        <strain evidence="3 4">NEG-M</strain>
    </source>
</reference>
<evidence type="ECO:0000256" key="2">
    <source>
        <dbReference type="SAM" id="SignalP"/>
    </source>
</evidence>
<sequence length="341" mass="37229">MKQFSLNVRFLMMMMLLTIIGVMVVKGVDPDDFNIIYPGEEATYNFDDDDDVVYYKLESVEATMNMTLLSGFIEVCSGRANIFIKECSATPESPCDFSDKWVPSAINYDRQFVIQPTAPFQYPTGICQGGPNVKCTSQIAYYIAITPVTKGVVSRIVISGYTTKIAGRVNLITTDNRGLNFLPNDRALSFSTPTYCASETEGGCKNELVPTPAYVACMSPNSATANIASVCGCRNKPINLQGCTDLNGVTTCRLDKGIVSDLNSGLYSINILVNKEDIPELPEFAYLPSVFYYEQPSNAVGIAFGIIFAVIAVGVIVGGIVGGVIFYRKYKAKKYQEINGN</sequence>
<dbReference type="Proteomes" id="UP000006671">
    <property type="component" value="Unassembled WGS sequence"/>
</dbReference>
<dbReference type="RefSeq" id="XP_002679856.1">
    <property type="nucleotide sequence ID" value="XM_002679810.1"/>
</dbReference>
<keyword evidence="4" id="KW-1185">Reference proteome</keyword>
<dbReference type="InParanoid" id="D2V839"/>
<gene>
    <name evidence="3" type="ORF">NAEGRDRAFT_65019</name>
</gene>
<dbReference type="EMBL" id="GG738856">
    <property type="protein sequence ID" value="EFC47112.1"/>
    <property type="molecule type" value="Genomic_DNA"/>
</dbReference>
<dbReference type="VEuPathDB" id="AmoebaDB:NAEGRDRAFT_65019"/>
<evidence type="ECO:0000313" key="4">
    <source>
        <dbReference type="Proteomes" id="UP000006671"/>
    </source>
</evidence>
<feature type="chain" id="PRO_5003037340" evidence="2">
    <location>
        <begin position="28"/>
        <end position="341"/>
    </location>
</feature>
<keyword evidence="2" id="KW-0732">Signal</keyword>
<dbReference type="OrthoDB" id="10354421at2759"/>
<protein>
    <submittedName>
        <fullName evidence="3">Predicted protein</fullName>
    </submittedName>
</protein>
<keyword evidence="1" id="KW-0812">Transmembrane</keyword>
<proteinExistence type="predicted"/>
<dbReference type="AlphaFoldDB" id="D2V839"/>
<name>D2V839_NAEGR</name>
<feature type="transmembrane region" description="Helical" evidence="1">
    <location>
        <begin position="302"/>
        <end position="327"/>
    </location>
</feature>
<organism evidence="4">
    <name type="scientific">Naegleria gruberi</name>
    <name type="common">Amoeba</name>
    <dbReference type="NCBI Taxonomy" id="5762"/>
    <lineage>
        <taxon>Eukaryota</taxon>
        <taxon>Discoba</taxon>
        <taxon>Heterolobosea</taxon>
        <taxon>Tetramitia</taxon>
        <taxon>Eutetramitia</taxon>
        <taxon>Vahlkampfiidae</taxon>
        <taxon>Naegleria</taxon>
    </lineage>
</organism>